<keyword evidence="4" id="KW-1185">Reference proteome</keyword>
<gene>
    <name evidence="3" type="ORF">LVIROSA_LOCUS14804</name>
</gene>
<evidence type="ECO:0000256" key="1">
    <source>
        <dbReference type="SAM" id="Phobius"/>
    </source>
</evidence>
<keyword evidence="1" id="KW-0812">Transmembrane</keyword>
<evidence type="ECO:0000313" key="3">
    <source>
        <dbReference type="EMBL" id="CAH1427827.1"/>
    </source>
</evidence>
<name>A0AAU9MMM4_9ASTR</name>
<dbReference type="AlphaFoldDB" id="A0AAU9MMM4"/>
<feature type="transmembrane region" description="Helical" evidence="1">
    <location>
        <begin position="66"/>
        <end position="86"/>
    </location>
</feature>
<reference evidence="3 4" key="1">
    <citation type="submission" date="2022-01" db="EMBL/GenBank/DDBJ databases">
        <authorList>
            <person name="Xiong W."/>
            <person name="Schranz E."/>
        </authorList>
    </citation>
    <scope>NUCLEOTIDE SEQUENCE [LARGE SCALE GENOMIC DNA]</scope>
</reference>
<proteinExistence type="predicted"/>
<keyword evidence="1" id="KW-1133">Transmembrane helix</keyword>
<dbReference type="Proteomes" id="UP001157418">
    <property type="component" value="Unassembled WGS sequence"/>
</dbReference>
<protein>
    <recommendedName>
        <fullName evidence="2">AIR12 DOMON domain-containing protein</fullName>
    </recommendedName>
</protein>
<dbReference type="EMBL" id="CAKMRJ010002223">
    <property type="protein sequence ID" value="CAH1427827.1"/>
    <property type="molecule type" value="Genomic_DNA"/>
</dbReference>
<keyword evidence="1" id="KW-0472">Membrane</keyword>
<dbReference type="Pfam" id="PF04526">
    <property type="entry name" value="DUF568"/>
    <property type="match status" value="1"/>
</dbReference>
<evidence type="ECO:0000313" key="4">
    <source>
        <dbReference type="Proteomes" id="UP001157418"/>
    </source>
</evidence>
<evidence type="ECO:0000259" key="2">
    <source>
        <dbReference type="Pfam" id="PF04526"/>
    </source>
</evidence>
<sequence length="99" mass="10474">MTSVNQVWRVGPSVSADGFPVKHAFQLANLGAKGRFDLLSGQSFSGPSGAIRGGDSRTKKRNIRHGFTFIAFCQVSAYAIDIVGWATGLKLGSESKGVT</sequence>
<organism evidence="3 4">
    <name type="scientific">Lactuca virosa</name>
    <dbReference type="NCBI Taxonomy" id="75947"/>
    <lineage>
        <taxon>Eukaryota</taxon>
        <taxon>Viridiplantae</taxon>
        <taxon>Streptophyta</taxon>
        <taxon>Embryophyta</taxon>
        <taxon>Tracheophyta</taxon>
        <taxon>Spermatophyta</taxon>
        <taxon>Magnoliopsida</taxon>
        <taxon>eudicotyledons</taxon>
        <taxon>Gunneridae</taxon>
        <taxon>Pentapetalae</taxon>
        <taxon>asterids</taxon>
        <taxon>campanulids</taxon>
        <taxon>Asterales</taxon>
        <taxon>Asteraceae</taxon>
        <taxon>Cichorioideae</taxon>
        <taxon>Cichorieae</taxon>
        <taxon>Lactucinae</taxon>
        <taxon>Lactuca</taxon>
    </lineage>
</organism>
<dbReference type="InterPro" id="IPR045265">
    <property type="entry name" value="AIR12_DOMON"/>
</dbReference>
<feature type="domain" description="AIR12 DOMON" evidence="2">
    <location>
        <begin position="2"/>
        <end position="38"/>
    </location>
</feature>
<comment type="caution">
    <text evidence="3">The sequence shown here is derived from an EMBL/GenBank/DDBJ whole genome shotgun (WGS) entry which is preliminary data.</text>
</comment>
<accession>A0AAU9MMM4</accession>